<name>A0A833TA93_PHYIN</name>
<evidence type="ECO:0000313" key="1">
    <source>
        <dbReference type="EMBL" id="KAF4044634.1"/>
    </source>
</evidence>
<keyword evidence="2" id="KW-1185">Reference proteome</keyword>
<dbReference type="Proteomes" id="UP000602510">
    <property type="component" value="Unassembled WGS sequence"/>
</dbReference>
<accession>A0A833TA93</accession>
<organism evidence="1 2">
    <name type="scientific">Phytophthora infestans</name>
    <name type="common">Potato late blight agent</name>
    <name type="synonym">Botrytis infestans</name>
    <dbReference type="NCBI Taxonomy" id="4787"/>
    <lineage>
        <taxon>Eukaryota</taxon>
        <taxon>Sar</taxon>
        <taxon>Stramenopiles</taxon>
        <taxon>Oomycota</taxon>
        <taxon>Peronosporomycetes</taxon>
        <taxon>Peronosporales</taxon>
        <taxon>Peronosporaceae</taxon>
        <taxon>Phytophthora</taxon>
    </lineage>
</organism>
<dbReference type="AlphaFoldDB" id="A0A833TA93"/>
<reference evidence="1" key="1">
    <citation type="submission" date="2020-04" db="EMBL/GenBank/DDBJ databases">
        <title>Hybrid Assembly of Korean Phytophthora infestans isolates.</title>
        <authorList>
            <person name="Prokchorchik M."/>
            <person name="Lee Y."/>
            <person name="Seo J."/>
            <person name="Cho J.-H."/>
            <person name="Park Y.-E."/>
            <person name="Jang D.-C."/>
            <person name="Im J.-S."/>
            <person name="Choi J.-G."/>
            <person name="Park H.-J."/>
            <person name="Lee G.-B."/>
            <person name="Lee Y.-G."/>
            <person name="Hong S.-Y."/>
            <person name="Cho K."/>
            <person name="Sohn K.H."/>
        </authorList>
    </citation>
    <scope>NUCLEOTIDE SEQUENCE</scope>
    <source>
        <strain evidence="1">KR_1_A1</strain>
    </source>
</reference>
<gene>
    <name evidence="1" type="ORF">GN244_ATG03040</name>
</gene>
<proteinExistence type="predicted"/>
<protein>
    <submittedName>
        <fullName evidence="1">Uncharacterized protein</fullName>
    </submittedName>
</protein>
<comment type="caution">
    <text evidence="1">The sequence shown here is derived from an EMBL/GenBank/DDBJ whole genome shotgun (WGS) entry which is preliminary data.</text>
</comment>
<dbReference type="EMBL" id="WSZM01000063">
    <property type="protein sequence ID" value="KAF4044634.1"/>
    <property type="molecule type" value="Genomic_DNA"/>
</dbReference>
<sequence>MDRRADLHAPATRTQAWSIIALKGTLSLEHVAVDSDTERILYHLHLELEHSIPEPFPENADFLTLWGVSGRSWV</sequence>
<evidence type="ECO:0000313" key="2">
    <source>
        <dbReference type="Proteomes" id="UP000602510"/>
    </source>
</evidence>